<sequence length="29" mass="3385">MEFTQQAISTWKIEFSFICTGNVSLGYPW</sequence>
<dbReference type="EMBL" id="GBRH01249355">
    <property type="protein sequence ID" value="JAD48540.1"/>
    <property type="molecule type" value="Transcribed_RNA"/>
</dbReference>
<reference evidence="1" key="1">
    <citation type="submission" date="2014-09" db="EMBL/GenBank/DDBJ databases">
        <authorList>
            <person name="Magalhaes I.L.F."/>
            <person name="Oliveira U."/>
            <person name="Santos F.R."/>
            <person name="Vidigal T.H.D.A."/>
            <person name="Brescovit A.D."/>
            <person name="Santos A.J."/>
        </authorList>
    </citation>
    <scope>NUCLEOTIDE SEQUENCE</scope>
    <source>
        <tissue evidence="1">Shoot tissue taken approximately 20 cm above the soil surface</tissue>
    </source>
</reference>
<reference evidence="1" key="2">
    <citation type="journal article" date="2015" name="Data Brief">
        <title>Shoot transcriptome of the giant reed, Arundo donax.</title>
        <authorList>
            <person name="Barrero R.A."/>
            <person name="Guerrero F.D."/>
            <person name="Moolhuijzen P."/>
            <person name="Goolsby J.A."/>
            <person name="Tidwell J."/>
            <person name="Bellgard S.E."/>
            <person name="Bellgard M.I."/>
        </authorList>
    </citation>
    <scope>NUCLEOTIDE SEQUENCE</scope>
    <source>
        <tissue evidence="1">Shoot tissue taken approximately 20 cm above the soil surface</tissue>
    </source>
</reference>
<accession>A0A0A9AHX4</accession>
<dbReference type="AlphaFoldDB" id="A0A0A9AHX4"/>
<proteinExistence type="predicted"/>
<name>A0A0A9AHX4_ARUDO</name>
<protein>
    <submittedName>
        <fullName evidence="1">Uncharacterized protein</fullName>
    </submittedName>
</protein>
<organism evidence="1">
    <name type="scientific">Arundo donax</name>
    <name type="common">Giant reed</name>
    <name type="synonym">Donax arundinaceus</name>
    <dbReference type="NCBI Taxonomy" id="35708"/>
    <lineage>
        <taxon>Eukaryota</taxon>
        <taxon>Viridiplantae</taxon>
        <taxon>Streptophyta</taxon>
        <taxon>Embryophyta</taxon>
        <taxon>Tracheophyta</taxon>
        <taxon>Spermatophyta</taxon>
        <taxon>Magnoliopsida</taxon>
        <taxon>Liliopsida</taxon>
        <taxon>Poales</taxon>
        <taxon>Poaceae</taxon>
        <taxon>PACMAD clade</taxon>
        <taxon>Arundinoideae</taxon>
        <taxon>Arundineae</taxon>
        <taxon>Arundo</taxon>
    </lineage>
</organism>
<evidence type="ECO:0000313" key="1">
    <source>
        <dbReference type="EMBL" id="JAD48540.1"/>
    </source>
</evidence>